<dbReference type="EMBL" id="JBHFAB010000013">
    <property type="protein sequence ID" value="MFC1418779.1"/>
    <property type="molecule type" value="Genomic_DNA"/>
</dbReference>
<evidence type="ECO:0000313" key="1">
    <source>
        <dbReference type="EMBL" id="MFC1418779.1"/>
    </source>
</evidence>
<proteinExistence type="predicted"/>
<dbReference type="Proteomes" id="UP001592531">
    <property type="component" value="Unassembled WGS sequence"/>
</dbReference>
<accession>A0ABV6VYD7</accession>
<evidence type="ECO:0000313" key="2">
    <source>
        <dbReference type="Proteomes" id="UP001592531"/>
    </source>
</evidence>
<reference evidence="1 2" key="1">
    <citation type="submission" date="2024-09" db="EMBL/GenBank/DDBJ databases">
        <authorList>
            <person name="Lee S.D."/>
        </authorList>
    </citation>
    <scope>NUCLEOTIDE SEQUENCE [LARGE SCALE GENOMIC DNA]</scope>
    <source>
        <strain evidence="1 2">N8-3</strain>
    </source>
</reference>
<keyword evidence="2" id="KW-1185">Reference proteome</keyword>
<dbReference type="RefSeq" id="WP_380537575.1">
    <property type="nucleotide sequence ID" value="NZ_JBHFAB010000013.1"/>
</dbReference>
<gene>
    <name evidence="1" type="ORF">ACEZDE_19380</name>
</gene>
<name>A0ABV6VYD7_9ACTN</name>
<comment type="caution">
    <text evidence="1">The sequence shown here is derived from an EMBL/GenBank/DDBJ whole genome shotgun (WGS) entry which is preliminary data.</text>
</comment>
<organism evidence="1 2">
    <name type="scientific">Streptacidiphilus cavernicola</name>
    <dbReference type="NCBI Taxonomy" id="3342716"/>
    <lineage>
        <taxon>Bacteria</taxon>
        <taxon>Bacillati</taxon>
        <taxon>Actinomycetota</taxon>
        <taxon>Actinomycetes</taxon>
        <taxon>Kitasatosporales</taxon>
        <taxon>Streptomycetaceae</taxon>
        <taxon>Streptacidiphilus</taxon>
    </lineage>
</organism>
<protein>
    <submittedName>
        <fullName evidence="1">Uncharacterized protein</fullName>
    </submittedName>
</protein>
<sequence length="77" mass="8806">MIQMPESPPEDRLLKAAEVWAAVGRIVDYSWSAEARDWAEQDAEGRAGHIFEDLAQVRYYLARRQLSQQGGKLAFRV</sequence>